<dbReference type="InterPro" id="IPR013527">
    <property type="entry name" value="YicC-like_N"/>
</dbReference>
<evidence type="ECO:0000313" key="9">
    <source>
        <dbReference type="Proteomes" id="UP000604066"/>
    </source>
</evidence>
<keyword evidence="3" id="KW-0255">Endonuclease</keyword>
<keyword evidence="4" id="KW-0378">Hydrolase</keyword>
<accession>A0ABX2RB39</accession>
<organism evidence="8 9">
    <name type="scientific">Carboxydothermus ferrireducens DSM 11255</name>
    <dbReference type="NCBI Taxonomy" id="1119529"/>
    <lineage>
        <taxon>Bacteria</taxon>
        <taxon>Bacillati</taxon>
        <taxon>Bacillota</taxon>
        <taxon>Clostridia</taxon>
        <taxon>Thermoanaerobacterales</taxon>
        <taxon>Thermoanaerobacteraceae</taxon>
        <taxon>Carboxydothermus</taxon>
    </lineage>
</organism>
<evidence type="ECO:0000256" key="1">
    <source>
        <dbReference type="ARBA" id="ARBA00001968"/>
    </source>
</evidence>
<evidence type="ECO:0000259" key="6">
    <source>
        <dbReference type="Pfam" id="PF03755"/>
    </source>
</evidence>
<evidence type="ECO:0000256" key="5">
    <source>
        <dbReference type="ARBA" id="ARBA00035648"/>
    </source>
</evidence>
<comment type="cofactor">
    <cofactor evidence="1">
        <name>a divalent metal cation</name>
        <dbReference type="ChEBI" id="CHEBI:60240"/>
    </cofactor>
</comment>
<evidence type="ECO:0000256" key="2">
    <source>
        <dbReference type="ARBA" id="ARBA00022722"/>
    </source>
</evidence>
<comment type="caution">
    <text evidence="8">The sequence shown here is derived from an EMBL/GenBank/DDBJ whole genome shotgun (WGS) entry which is preliminary data.</text>
</comment>
<protein>
    <submittedName>
        <fullName evidence="8">Uncharacterized protein (TIGR00255 family)</fullName>
    </submittedName>
</protein>
<evidence type="ECO:0000256" key="3">
    <source>
        <dbReference type="ARBA" id="ARBA00022759"/>
    </source>
</evidence>
<evidence type="ECO:0000256" key="4">
    <source>
        <dbReference type="ARBA" id="ARBA00022801"/>
    </source>
</evidence>
<dbReference type="Pfam" id="PF08340">
    <property type="entry name" value="YicC-like_C"/>
    <property type="match status" value="1"/>
</dbReference>
<dbReference type="InterPro" id="IPR005229">
    <property type="entry name" value="YicC/YloC-like"/>
</dbReference>
<dbReference type="NCBIfam" id="TIGR00255">
    <property type="entry name" value="YicC/YloC family endoribonuclease"/>
    <property type="match status" value="1"/>
</dbReference>
<feature type="domain" description="Endoribonuclease YicC-like N-terminal" evidence="6">
    <location>
        <begin position="1"/>
        <end position="153"/>
    </location>
</feature>
<keyword evidence="2" id="KW-0540">Nuclease</keyword>
<keyword evidence="9" id="KW-1185">Reference proteome</keyword>
<reference evidence="8 9" key="1">
    <citation type="submission" date="2020-07" db="EMBL/GenBank/DDBJ databases">
        <title>Genomic Encyclopedia of Type Strains, Phase III (KMG-III): the genomes of soil and plant-associated and newly described type strains.</title>
        <authorList>
            <person name="Whitman W."/>
        </authorList>
    </citation>
    <scope>NUCLEOTIDE SEQUENCE [LARGE SCALE GENOMIC DNA]</scope>
    <source>
        <strain evidence="8 9">DSM 11255</strain>
    </source>
</reference>
<dbReference type="PANTHER" id="PTHR30636:SF3">
    <property type="entry name" value="UPF0701 PROTEIN YICC"/>
    <property type="match status" value="1"/>
</dbReference>
<name>A0ABX2RB39_9THEO</name>
<comment type="similarity">
    <text evidence="5">Belongs to the YicC/YloC family.</text>
</comment>
<feature type="domain" description="Endoribonuclease YicC-like C-terminal" evidence="7">
    <location>
        <begin position="170"/>
        <end position="288"/>
    </location>
</feature>
<dbReference type="RefSeq" id="WP_034542122.1">
    <property type="nucleotide sequence ID" value="NZ_ATYG01000046.1"/>
</dbReference>
<sequence>MHSMTGYGRAESISEFGRILIELKGVNHKYLEINVKLPRRYFFLEEKIKKVVQSKVYRGKIDLYVTVEEALSKNVKIDENLVYEYYKELQKIGEALGIKADIEIEDLLLLPDIFKIAEPQFDEEQIWNYFLVPLNEALGKFIAMRWDEGKRLQDDISQKVTVIKNLVTEIESRAPEIPKEYREKLLNRLKDLGNLGIPEERILQEVLLYADKVSIDEEITRLKSHITAFLEVIHDSGPIGKKLDFIVQEMFRETNTIGAKANDLFISTKVVNLKSELEKIREQVQNIE</sequence>
<gene>
    <name evidence="8" type="ORF">HDG70_002011</name>
</gene>
<evidence type="ECO:0000259" key="7">
    <source>
        <dbReference type="Pfam" id="PF08340"/>
    </source>
</evidence>
<dbReference type="Pfam" id="PF03755">
    <property type="entry name" value="YicC-like_N"/>
    <property type="match status" value="1"/>
</dbReference>
<proteinExistence type="inferred from homology"/>
<evidence type="ECO:0000313" key="8">
    <source>
        <dbReference type="EMBL" id="NYE58260.1"/>
    </source>
</evidence>
<dbReference type="EMBL" id="JACCBS010000003">
    <property type="protein sequence ID" value="NYE58260.1"/>
    <property type="molecule type" value="Genomic_DNA"/>
</dbReference>
<dbReference type="Proteomes" id="UP000604066">
    <property type="component" value="Unassembled WGS sequence"/>
</dbReference>
<dbReference type="InterPro" id="IPR013551">
    <property type="entry name" value="YicC-like_C"/>
</dbReference>
<dbReference type="PANTHER" id="PTHR30636">
    <property type="entry name" value="UPF0701 PROTEIN YICC"/>
    <property type="match status" value="1"/>
</dbReference>